<accession>A0AAV7BP56</accession>
<dbReference type="PANTHER" id="PTHR22747:SF39">
    <property type="entry name" value="NUCLEOPLASMIN CORE DOMAIN-CONTAINING PROTEIN"/>
    <property type="match status" value="1"/>
</dbReference>
<comment type="subcellular location">
    <subcellularLocation>
        <location evidence="1">Nucleus</location>
    </subcellularLocation>
</comment>
<keyword evidence="3" id="KW-0539">Nucleus</keyword>
<evidence type="ECO:0000256" key="2">
    <source>
        <dbReference type="ARBA" id="ARBA00010744"/>
    </source>
</evidence>
<keyword evidence="6" id="KW-1185">Reference proteome</keyword>
<dbReference type="Proteomes" id="UP000824782">
    <property type="component" value="Unassembled WGS sequence"/>
</dbReference>
<comment type="caution">
    <text evidence="5">The sequence shown here is derived from an EMBL/GenBank/DDBJ whole genome shotgun (WGS) entry which is preliminary data.</text>
</comment>
<dbReference type="InterPro" id="IPR024057">
    <property type="entry name" value="Nucleoplasmin_core_dom"/>
</dbReference>
<dbReference type="Pfam" id="PF03066">
    <property type="entry name" value="Nucleoplasmin"/>
    <property type="match status" value="1"/>
</dbReference>
<dbReference type="GO" id="GO:0005730">
    <property type="term" value="C:nucleolus"/>
    <property type="evidence" value="ECO:0007669"/>
    <property type="project" value="TreeGrafter"/>
</dbReference>
<comment type="similarity">
    <text evidence="2">Belongs to the nucleoplasmin family.</text>
</comment>
<reference evidence="5" key="1">
    <citation type="thesis" date="2020" institute="ProQuest LLC" country="789 East Eisenhower Parkway, Ann Arbor, MI, USA">
        <title>Comparative Genomics and Chromosome Evolution.</title>
        <authorList>
            <person name="Mudd A.B."/>
        </authorList>
    </citation>
    <scope>NUCLEOTIDE SEQUENCE</scope>
    <source>
        <strain evidence="5">237g6f4</strain>
        <tissue evidence="5">Blood</tissue>
    </source>
</reference>
<dbReference type="InterPro" id="IPR004301">
    <property type="entry name" value="Nucleoplasmin"/>
</dbReference>
<dbReference type="PANTHER" id="PTHR22747">
    <property type="entry name" value="NUCLEOPLASMIN"/>
    <property type="match status" value="1"/>
</dbReference>
<dbReference type="GO" id="GO:0003723">
    <property type="term" value="F:RNA binding"/>
    <property type="evidence" value="ECO:0007669"/>
    <property type="project" value="TreeGrafter"/>
</dbReference>
<dbReference type="GO" id="GO:0005737">
    <property type="term" value="C:cytoplasm"/>
    <property type="evidence" value="ECO:0007669"/>
    <property type="project" value="TreeGrafter"/>
</dbReference>
<dbReference type="GO" id="GO:0003682">
    <property type="term" value="F:chromatin binding"/>
    <property type="evidence" value="ECO:0007669"/>
    <property type="project" value="TreeGrafter"/>
</dbReference>
<feature type="domain" description="Nucleoplasmin core" evidence="4">
    <location>
        <begin position="24"/>
        <end position="120"/>
    </location>
</feature>
<dbReference type="GO" id="GO:0006338">
    <property type="term" value="P:chromatin remodeling"/>
    <property type="evidence" value="ECO:0007669"/>
    <property type="project" value="TreeGrafter"/>
</dbReference>
<dbReference type="EMBL" id="WNYA01000004">
    <property type="protein sequence ID" value="KAG8574112.1"/>
    <property type="molecule type" value="Genomic_DNA"/>
</dbReference>
<protein>
    <recommendedName>
        <fullName evidence="4">Nucleoplasmin core domain-containing protein</fullName>
    </recommendedName>
</protein>
<dbReference type="GO" id="GO:0042393">
    <property type="term" value="F:histone binding"/>
    <property type="evidence" value="ECO:0007669"/>
    <property type="project" value="TreeGrafter"/>
</dbReference>
<dbReference type="GO" id="GO:0005654">
    <property type="term" value="C:nucleoplasm"/>
    <property type="evidence" value="ECO:0007669"/>
    <property type="project" value="TreeGrafter"/>
</dbReference>
<gene>
    <name evidence="5" type="ORF">GDO81_009050</name>
</gene>
<evidence type="ECO:0000256" key="3">
    <source>
        <dbReference type="ARBA" id="ARBA00023242"/>
    </source>
</evidence>
<evidence type="ECO:0000259" key="4">
    <source>
        <dbReference type="Pfam" id="PF03066"/>
    </source>
</evidence>
<evidence type="ECO:0000313" key="5">
    <source>
        <dbReference type="EMBL" id="KAG8574112.1"/>
    </source>
</evidence>
<dbReference type="SUPFAM" id="SSF69203">
    <property type="entry name" value="Nucleoplasmin-like core domain"/>
    <property type="match status" value="1"/>
</dbReference>
<name>A0AAV7BP56_ENGPU</name>
<evidence type="ECO:0000256" key="1">
    <source>
        <dbReference type="ARBA" id="ARBA00004123"/>
    </source>
</evidence>
<evidence type="ECO:0000313" key="6">
    <source>
        <dbReference type="Proteomes" id="UP000824782"/>
    </source>
</evidence>
<proteinExistence type="inferred from homology"/>
<dbReference type="InterPro" id="IPR036824">
    <property type="entry name" value="Nucleoplasmin_core_dom_sf"/>
</dbReference>
<organism evidence="5 6">
    <name type="scientific">Engystomops pustulosus</name>
    <name type="common">Tungara frog</name>
    <name type="synonym">Physalaemus pustulosus</name>
    <dbReference type="NCBI Taxonomy" id="76066"/>
    <lineage>
        <taxon>Eukaryota</taxon>
        <taxon>Metazoa</taxon>
        <taxon>Chordata</taxon>
        <taxon>Craniata</taxon>
        <taxon>Vertebrata</taxon>
        <taxon>Euteleostomi</taxon>
        <taxon>Amphibia</taxon>
        <taxon>Batrachia</taxon>
        <taxon>Anura</taxon>
        <taxon>Neobatrachia</taxon>
        <taxon>Hyloidea</taxon>
        <taxon>Leptodactylidae</taxon>
        <taxon>Leiuperinae</taxon>
        <taxon>Engystomops</taxon>
    </lineage>
</organism>
<dbReference type="Gene3D" id="2.60.120.340">
    <property type="entry name" value="Nucleoplasmin core domain"/>
    <property type="match status" value="1"/>
</dbReference>
<sequence>MISRASFSLSSIHSVASARQVCEIWGCELSSSCRKFLFEPEDEYVVHLLGLWTICLGDAEDKTHVIAVESEQTHGQPVPIASLHPSLLPMVNIHGLEITPPVTFLLTSGSGPVYISGQHVTLEDNLDFSQEESVHLGPF</sequence>
<dbReference type="AlphaFoldDB" id="A0AAV7BP56"/>